<dbReference type="Pfam" id="PF26594">
    <property type="entry name" value="KH_NusA_2nd"/>
    <property type="match status" value="1"/>
</dbReference>
<feature type="region of interest" description="Disordered" evidence="8">
    <location>
        <begin position="323"/>
        <end position="370"/>
    </location>
</feature>
<dbReference type="InterPro" id="IPR025249">
    <property type="entry name" value="TF_NusA_KH_1st"/>
</dbReference>
<dbReference type="SUPFAM" id="SSF54814">
    <property type="entry name" value="Prokaryotic type KH domain (KH-domain type II)"/>
    <property type="match status" value="2"/>
</dbReference>
<dbReference type="SUPFAM" id="SSF50249">
    <property type="entry name" value="Nucleic acid-binding proteins"/>
    <property type="match status" value="1"/>
</dbReference>
<reference evidence="11" key="1">
    <citation type="journal article" date="2019" name="Int. J. Syst. Evol. Microbiol.">
        <title>The Global Catalogue of Microorganisms (GCM) 10K type strain sequencing project: providing services to taxonomists for standard genome sequencing and annotation.</title>
        <authorList>
            <consortium name="The Broad Institute Genomics Platform"/>
            <consortium name="The Broad Institute Genome Sequencing Center for Infectious Disease"/>
            <person name="Wu L."/>
            <person name="Ma J."/>
        </authorList>
    </citation>
    <scope>NUCLEOTIDE SEQUENCE [LARGE SCALE GENOMIC DNA]</scope>
    <source>
        <strain evidence="11">CCUG 56698</strain>
    </source>
</reference>
<dbReference type="InterPro" id="IPR015946">
    <property type="entry name" value="KH_dom-like_a/b"/>
</dbReference>
<comment type="caution">
    <text evidence="10">The sequence shown here is derived from an EMBL/GenBank/DDBJ whole genome shotgun (WGS) entry which is preliminary data.</text>
</comment>
<dbReference type="Pfam" id="PF13184">
    <property type="entry name" value="KH_NusA_1st"/>
    <property type="match status" value="1"/>
</dbReference>
<keyword evidence="5 7" id="KW-0805">Transcription regulation</keyword>
<comment type="subunit">
    <text evidence="7">Monomer. Binds directly to the core enzyme of the DNA-dependent RNA polymerase and to nascent RNA.</text>
</comment>
<comment type="subcellular location">
    <subcellularLocation>
        <location evidence="7">Cytoplasm</location>
    </subcellularLocation>
</comment>
<dbReference type="EMBL" id="JBHTEF010000001">
    <property type="protein sequence ID" value="MFC7580882.1"/>
    <property type="molecule type" value="Genomic_DNA"/>
</dbReference>
<name>A0ABW2SLF8_9ACTO</name>
<evidence type="ECO:0000256" key="2">
    <source>
        <dbReference type="ARBA" id="ARBA00022490"/>
    </source>
</evidence>
<dbReference type="InterPro" id="IPR058582">
    <property type="entry name" value="KH_NusA_2nd"/>
</dbReference>
<keyword evidence="1 7" id="KW-0806">Transcription termination</keyword>
<dbReference type="PANTHER" id="PTHR22648">
    <property type="entry name" value="TRANSCRIPTION TERMINATION FACTOR NUSA"/>
    <property type="match status" value="1"/>
</dbReference>
<proteinExistence type="inferred from homology"/>
<evidence type="ECO:0000259" key="9">
    <source>
        <dbReference type="PROSITE" id="PS50126"/>
    </source>
</evidence>
<dbReference type="CDD" id="cd02134">
    <property type="entry name" value="KH-II_NusA_rpt1"/>
    <property type="match status" value="1"/>
</dbReference>
<dbReference type="InterPro" id="IPR009019">
    <property type="entry name" value="KH_sf_prok-type"/>
</dbReference>
<evidence type="ECO:0000256" key="6">
    <source>
        <dbReference type="ARBA" id="ARBA00023163"/>
    </source>
</evidence>
<dbReference type="InterPro" id="IPR012340">
    <property type="entry name" value="NA-bd_OB-fold"/>
</dbReference>
<feature type="domain" description="S1 motif" evidence="9">
    <location>
        <begin position="112"/>
        <end position="178"/>
    </location>
</feature>
<dbReference type="Gene3D" id="2.40.50.140">
    <property type="entry name" value="Nucleic acid-binding proteins"/>
    <property type="match status" value="1"/>
</dbReference>
<dbReference type="PANTHER" id="PTHR22648:SF0">
    <property type="entry name" value="TRANSCRIPTION TERMINATION_ANTITERMINATION PROTEIN NUSA"/>
    <property type="match status" value="1"/>
</dbReference>
<keyword evidence="2 7" id="KW-0963">Cytoplasm</keyword>
<evidence type="ECO:0000313" key="11">
    <source>
        <dbReference type="Proteomes" id="UP001596527"/>
    </source>
</evidence>
<keyword evidence="3 7" id="KW-0889">Transcription antitermination</keyword>
<dbReference type="Gene3D" id="3.30.1480.10">
    <property type="entry name" value="NusA, N-terminal domain"/>
    <property type="match status" value="1"/>
</dbReference>
<dbReference type="PROSITE" id="PS50126">
    <property type="entry name" value="S1"/>
    <property type="match status" value="1"/>
</dbReference>
<dbReference type="SUPFAM" id="SSF69705">
    <property type="entry name" value="Transcription factor NusA, N-terminal domain"/>
    <property type="match status" value="1"/>
</dbReference>
<accession>A0ABW2SLF8</accession>
<dbReference type="Proteomes" id="UP001596527">
    <property type="component" value="Unassembled WGS sequence"/>
</dbReference>
<keyword evidence="11" id="KW-1185">Reference proteome</keyword>
<dbReference type="Gene3D" id="3.30.300.20">
    <property type="match status" value="2"/>
</dbReference>
<dbReference type="Pfam" id="PF08529">
    <property type="entry name" value="NusA_N"/>
    <property type="match status" value="1"/>
</dbReference>
<dbReference type="InterPro" id="IPR013735">
    <property type="entry name" value="TF_NusA_N"/>
</dbReference>
<dbReference type="HAMAP" id="MF_00945_B">
    <property type="entry name" value="NusA_B"/>
    <property type="match status" value="1"/>
</dbReference>
<evidence type="ECO:0000256" key="1">
    <source>
        <dbReference type="ARBA" id="ARBA00022472"/>
    </source>
</evidence>
<dbReference type="InterPro" id="IPR030842">
    <property type="entry name" value="TF_NusA_bacterial"/>
</dbReference>
<dbReference type="InterPro" id="IPR003029">
    <property type="entry name" value="S1_domain"/>
</dbReference>
<dbReference type="InterPro" id="IPR036555">
    <property type="entry name" value="NusA_N_sf"/>
</dbReference>
<evidence type="ECO:0000256" key="4">
    <source>
        <dbReference type="ARBA" id="ARBA00022884"/>
    </source>
</evidence>
<evidence type="ECO:0000256" key="7">
    <source>
        <dbReference type="HAMAP-Rule" id="MF_00945"/>
    </source>
</evidence>
<evidence type="ECO:0000256" key="8">
    <source>
        <dbReference type="SAM" id="MobiDB-lite"/>
    </source>
</evidence>
<dbReference type="CDD" id="cd22529">
    <property type="entry name" value="KH-II_NusA_rpt2"/>
    <property type="match status" value="1"/>
</dbReference>
<keyword evidence="6 7" id="KW-0804">Transcription</keyword>
<comment type="similarity">
    <text evidence="7">Belongs to the NusA family.</text>
</comment>
<dbReference type="NCBIfam" id="TIGR01953">
    <property type="entry name" value="NusA"/>
    <property type="match status" value="1"/>
</dbReference>
<gene>
    <name evidence="7 10" type="primary">nusA</name>
    <name evidence="10" type="ORF">ACFQWG_06680</name>
</gene>
<evidence type="ECO:0000256" key="3">
    <source>
        <dbReference type="ARBA" id="ARBA00022814"/>
    </source>
</evidence>
<dbReference type="InterPro" id="IPR010213">
    <property type="entry name" value="TF_NusA"/>
</dbReference>
<evidence type="ECO:0000256" key="5">
    <source>
        <dbReference type="ARBA" id="ARBA00023015"/>
    </source>
</evidence>
<evidence type="ECO:0000313" key="10">
    <source>
        <dbReference type="EMBL" id="MFC7580882.1"/>
    </source>
</evidence>
<organism evidence="10 11">
    <name type="scientific">Schaalia naturae</name>
    <dbReference type="NCBI Taxonomy" id="635203"/>
    <lineage>
        <taxon>Bacteria</taxon>
        <taxon>Bacillati</taxon>
        <taxon>Actinomycetota</taxon>
        <taxon>Actinomycetes</taxon>
        <taxon>Actinomycetales</taxon>
        <taxon>Actinomycetaceae</taxon>
        <taxon>Schaalia</taxon>
    </lineage>
</organism>
<keyword evidence="4 7" id="KW-0694">RNA-binding</keyword>
<dbReference type="CDD" id="cd04455">
    <property type="entry name" value="S1_NusA"/>
    <property type="match status" value="1"/>
</dbReference>
<comment type="function">
    <text evidence="7">Participates in both transcription termination and antitermination.</text>
</comment>
<sequence>MEIDMTALRMVEQEKGVDLETLVDAIEEALLKAYHNMPGAISRARIEIDRRTGRVTVMATEEDEDGNPIGEFDDTPSNFGRIAQSTARSVIMQRLRDADDARVLGDFASKTGQIVTGIVQQAREGRVTLVKLADDFEAVLPDAEKVPGERYRHGDRIRAYIVAVERTDKGARITLSRTHPGLVLGLFEREVPEVQQGLVQIKAVAREAGHRTKIAVAATRDGINAKGACIGPMGARVRTVMTELGGEKIDIVDWSGDPGRFVANALSPARVSRVIVHSVEQRTATAIVPDFQLSLAIGKEGQNARLAARLTGYHIDIHSDAETGDTARASRSSMSDTVVEAGAAPVAETSAPPDVTSRSQAPGVDSDTLG</sequence>
<dbReference type="SMART" id="SM00316">
    <property type="entry name" value="S1"/>
    <property type="match status" value="1"/>
</dbReference>
<protein>
    <recommendedName>
        <fullName evidence="7">Transcription termination/antitermination protein NusA</fullName>
    </recommendedName>
</protein>
<dbReference type="RefSeq" id="WP_380973451.1">
    <property type="nucleotide sequence ID" value="NZ_JBHTEF010000001.1"/>
</dbReference>